<protein>
    <submittedName>
        <fullName evidence="1">Uncharacterized protein</fullName>
    </submittedName>
</protein>
<proteinExistence type="predicted"/>
<name>A0A0E9VFI6_ANGAN</name>
<evidence type="ECO:0000313" key="1">
    <source>
        <dbReference type="EMBL" id="JAH76832.1"/>
    </source>
</evidence>
<organism evidence="1">
    <name type="scientific">Anguilla anguilla</name>
    <name type="common">European freshwater eel</name>
    <name type="synonym">Muraena anguilla</name>
    <dbReference type="NCBI Taxonomy" id="7936"/>
    <lineage>
        <taxon>Eukaryota</taxon>
        <taxon>Metazoa</taxon>
        <taxon>Chordata</taxon>
        <taxon>Craniata</taxon>
        <taxon>Vertebrata</taxon>
        <taxon>Euteleostomi</taxon>
        <taxon>Actinopterygii</taxon>
        <taxon>Neopterygii</taxon>
        <taxon>Teleostei</taxon>
        <taxon>Anguilliformes</taxon>
        <taxon>Anguillidae</taxon>
        <taxon>Anguilla</taxon>
    </lineage>
</organism>
<dbReference type="EMBL" id="GBXM01031745">
    <property type="protein sequence ID" value="JAH76832.1"/>
    <property type="molecule type" value="Transcribed_RNA"/>
</dbReference>
<reference evidence="1" key="2">
    <citation type="journal article" date="2015" name="Fish Shellfish Immunol.">
        <title>Early steps in the European eel (Anguilla anguilla)-Vibrio vulnificus interaction in the gills: Role of the RtxA13 toxin.</title>
        <authorList>
            <person name="Callol A."/>
            <person name="Pajuelo D."/>
            <person name="Ebbesson L."/>
            <person name="Teles M."/>
            <person name="MacKenzie S."/>
            <person name="Amaro C."/>
        </authorList>
    </citation>
    <scope>NUCLEOTIDE SEQUENCE</scope>
</reference>
<accession>A0A0E9VFI6</accession>
<sequence>MLAQLKTFVLIREAIKLTFLRLVEYLEHQHLWVLIIVSKWPEKKNFLLKLISLFLF</sequence>
<reference evidence="1" key="1">
    <citation type="submission" date="2014-11" db="EMBL/GenBank/DDBJ databases">
        <authorList>
            <person name="Amaro Gonzalez C."/>
        </authorList>
    </citation>
    <scope>NUCLEOTIDE SEQUENCE</scope>
</reference>
<dbReference type="AlphaFoldDB" id="A0A0E9VFI6"/>